<feature type="domain" description="Cation/H+ exchanger transmembrane" evidence="6">
    <location>
        <begin position="12"/>
        <end position="376"/>
    </location>
</feature>
<comment type="subcellular location">
    <subcellularLocation>
        <location evidence="1">Membrane</location>
        <topology evidence="1">Multi-pass membrane protein</topology>
    </subcellularLocation>
</comment>
<feature type="transmembrane region" description="Helical" evidence="5">
    <location>
        <begin position="115"/>
        <end position="135"/>
    </location>
</feature>
<feature type="transmembrane region" description="Helical" evidence="5">
    <location>
        <begin position="86"/>
        <end position="109"/>
    </location>
</feature>
<protein>
    <submittedName>
        <fullName evidence="7">Transporter, CPA2 family (TC 2.A.37)</fullName>
    </submittedName>
</protein>
<feature type="transmembrane region" description="Helical" evidence="5">
    <location>
        <begin position="273"/>
        <end position="306"/>
    </location>
</feature>
<dbReference type="STRING" id="1121331.SAMN02745248_02197"/>
<keyword evidence="8" id="KW-1185">Reference proteome</keyword>
<evidence type="ECO:0000256" key="2">
    <source>
        <dbReference type="ARBA" id="ARBA00022692"/>
    </source>
</evidence>
<dbReference type="PANTHER" id="PTHR43021">
    <property type="entry name" value="NA(+)/H(+) ANTIPORTER-RELATED"/>
    <property type="match status" value="1"/>
</dbReference>
<dbReference type="Proteomes" id="UP000183952">
    <property type="component" value="Unassembled WGS sequence"/>
</dbReference>
<feature type="transmembrane region" description="Helical" evidence="5">
    <location>
        <begin position="189"/>
        <end position="210"/>
    </location>
</feature>
<evidence type="ECO:0000313" key="7">
    <source>
        <dbReference type="EMBL" id="SHK27310.1"/>
    </source>
</evidence>
<dbReference type="Gene3D" id="1.20.1530.20">
    <property type="match status" value="1"/>
</dbReference>
<gene>
    <name evidence="7" type="ORF">SAMN02745248_02197</name>
</gene>
<keyword evidence="2 5" id="KW-0812">Transmembrane</keyword>
<dbReference type="GO" id="GO:0016020">
    <property type="term" value="C:membrane"/>
    <property type="evidence" value="ECO:0007669"/>
    <property type="project" value="UniProtKB-SubCell"/>
</dbReference>
<dbReference type="GO" id="GO:0015297">
    <property type="term" value="F:antiporter activity"/>
    <property type="evidence" value="ECO:0007669"/>
    <property type="project" value="InterPro"/>
</dbReference>
<dbReference type="InterPro" id="IPR006153">
    <property type="entry name" value="Cation/H_exchanger_TM"/>
</dbReference>
<feature type="transmembrane region" description="Helical" evidence="5">
    <location>
        <begin position="359"/>
        <end position="382"/>
    </location>
</feature>
<evidence type="ECO:0000256" key="4">
    <source>
        <dbReference type="ARBA" id="ARBA00023136"/>
    </source>
</evidence>
<organism evidence="7 8">
    <name type="scientific">Hathewaya proteolytica DSM 3090</name>
    <dbReference type="NCBI Taxonomy" id="1121331"/>
    <lineage>
        <taxon>Bacteria</taxon>
        <taxon>Bacillati</taxon>
        <taxon>Bacillota</taxon>
        <taxon>Clostridia</taxon>
        <taxon>Eubacteriales</taxon>
        <taxon>Clostridiaceae</taxon>
        <taxon>Hathewaya</taxon>
    </lineage>
</organism>
<keyword evidence="4 5" id="KW-0472">Membrane</keyword>
<reference evidence="7 8" key="1">
    <citation type="submission" date="2016-11" db="EMBL/GenBank/DDBJ databases">
        <authorList>
            <person name="Jaros S."/>
            <person name="Januszkiewicz K."/>
            <person name="Wedrychowicz H."/>
        </authorList>
    </citation>
    <scope>NUCLEOTIDE SEQUENCE [LARGE SCALE GENOMIC DNA]</scope>
    <source>
        <strain evidence="7 8">DSM 3090</strain>
    </source>
</reference>
<accession>A0A1M6R4J2</accession>
<evidence type="ECO:0000256" key="5">
    <source>
        <dbReference type="SAM" id="Phobius"/>
    </source>
</evidence>
<dbReference type="Pfam" id="PF00999">
    <property type="entry name" value="Na_H_Exchanger"/>
    <property type="match status" value="1"/>
</dbReference>
<keyword evidence="3 5" id="KW-1133">Transmembrane helix</keyword>
<name>A0A1M6R4J2_9CLOT</name>
<feature type="transmembrane region" description="Helical" evidence="5">
    <location>
        <begin position="31"/>
        <end position="51"/>
    </location>
</feature>
<feature type="transmembrane region" description="Helical" evidence="5">
    <location>
        <begin position="6"/>
        <end position="24"/>
    </location>
</feature>
<evidence type="ECO:0000256" key="1">
    <source>
        <dbReference type="ARBA" id="ARBA00004141"/>
    </source>
</evidence>
<sequence>MNILFYLSVILLAGMLLGKLVGYIKLPEVTGYLIAGVLIGPSVLGIIPADAAANLDVVSEVALGFIAYTIGSQFDLNHIKKVGKGVLLITILEACCATLSVTLVMLFLFKQTLPFSLVLGAIAAATAPAATLMVVRQYKAKGPVVDTLLPVVAMDDAACIMIFGIATTIATTLLSESQTSLVWSLLKPILEIFGAMLLGFILGVVVCFIMKKMSSQEKQLGLSCGFILLAIGLCDKFGLSSLLCCMCIGASIVNVLPNSNRVFTTVDNFTPPIFVVFFTLAGVELNLSILTKVGFIGIGYVVFRVVGKFFGASLGAKLSHAPKTVQQYLGFTLIPQAGVAIGLALIGESILPSPLGTEIRTIVLAATVIYELIGPVATKLALIKAKEI</sequence>
<dbReference type="InterPro" id="IPR038770">
    <property type="entry name" value="Na+/solute_symporter_sf"/>
</dbReference>
<evidence type="ECO:0000256" key="3">
    <source>
        <dbReference type="ARBA" id="ARBA00022989"/>
    </source>
</evidence>
<evidence type="ECO:0000259" key="6">
    <source>
        <dbReference type="Pfam" id="PF00999"/>
    </source>
</evidence>
<dbReference type="RefSeq" id="WP_072904127.1">
    <property type="nucleotide sequence ID" value="NZ_FRAD01000020.1"/>
</dbReference>
<dbReference type="PANTHER" id="PTHR43021:SF2">
    <property type="entry name" value="CATION_H+ EXCHANGER DOMAIN-CONTAINING PROTEIN"/>
    <property type="match status" value="1"/>
</dbReference>
<proteinExistence type="predicted"/>
<feature type="transmembrane region" description="Helical" evidence="5">
    <location>
        <begin position="147"/>
        <end position="169"/>
    </location>
</feature>
<dbReference type="EMBL" id="FRAD01000020">
    <property type="protein sequence ID" value="SHK27310.1"/>
    <property type="molecule type" value="Genomic_DNA"/>
</dbReference>
<dbReference type="AlphaFoldDB" id="A0A1M6R4J2"/>
<dbReference type="GO" id="GO:1902600">
    <property type="term" value="P:proton transmembrane transport"/>
    <property type="evidence" value="ECO:0007669"/>
    <property type="project" value="InterPro"/>
</dbReference>
<feature type="transmembrane region" description="Helical" evidence="5">
    <location>
        <begin position="327"/>
        <end position="347"/>
    </location>
</feature>
<evidence type="ECO:0000313" key="8">
    <source>
        <dbReference type="Proteomes" id="UP000183952"/>
    </source>
</evidence>